<name>A0A6N3F7Q1_EGGLN</name>
<reference evidence="1" key="1">
    <citation type="submission" date="2019-11" db="EMBL/GenBank/DDBJ databases">
        <authorList>
            <person name="Feng L."/>
        </authorList>
    </citation>
    <scope>NUCLEOTIDE SEQUENCE</scope>
    <source>
        <strain evidence="1">ElentaLFYP107</strain>
    </source>
</reference>
<accession>A0A6N3F7Q1</accession>
<gene>
    <name evidence="1" type="ORF">ELLFYP107_00609</name>
</gene>
<organism evidence="1">
    <name type="scientific">Eggerthella lenta</name>
    <name type="common">Eubacterium lentum</name>
    <dbReference type="NCBI Taxonomy" id="84112"/>
    <lineage>
        <taxon>Bacteria</taxon>
        <taxon>Bacillati</taxon>
        <taxon>Actinomycetota</taxon>
        <taxon>Coriobacteriia</taxon>
        <taxon>Eggerthellales</taxon>
        <taxon>Eggerthellaceae</taxon>
        <taxon>Eggerthella</taxon>
    </lineage>
</organism>
<dbReference type="EMBL" id="CACRTT010000032">
    <property type="protein sequence ID" value="VYU48021.1"/>
    <property type="molecule type" value="Genomic_DNA"/>
</dbReference>
<sequence>MMSRQGQGRGHEDCADGSMYSRRKKRLEIDLQPFRSSDAQASYLIGGVPSALPKMASICTSASMGSAAVPTARNAGVPVK</sequence>
<evidence type="ECO:0000313" key="1">
    <source>
        <dbReference type="EMBL" id="VYU48021.1"/>
    </source>
</evidence>
<dbReference type="AlphaFoldDB" id="A0A6N3F7Q1"/>
<protein>
    <submittedName>
        <fullName evidence="1">Uncharacterized protein</fullName>
    </submittedName>
</protein>
<proteinExistence type="predicted"/>